<evidence type="ECO:0000256" key="1">
    <source>
        <dbReference type="ARBA" id="ARBA00000085"/>
    </source>
</evidence>
<dbReference type="InterPro" id="IPR003594">
    <property type="entry name" value="HATPase_dom"/>
</dbReference>
<dbReference type="Gene3D" id="3.30.565.10">
    <property type="entry name" value="Histidine kinase-like ATPase, C-terminal domain"/>
    <property type="match status" value="1"/>
</dbReference>
<dbReference type="Pfam" id="PF02518">
    <property type="entry name" value="HATPase_c"/>
    <property type="match status" value="1"/>
</dbReference>
<dbReference type="InterPro" id="IPR050736">
    <property type="entry name" value="Sensor_HK_Regulatory"/>
</dbReference>
<dbReference type="SMART" id="SM00387">
    <property type="entry name" value="HATPase_c"/>
    <property type="match status" value="1"/>
</dbReference>
<evidence type="ECO:0000256" key="4">
    <source>
        <dbReference type="ARBA" id="ARBA00022553"/>
    </source>
</evidence>
<dbReference type="Pfam" id="PF00512">
    <property type="entry name" value="HisKA"/>
    <property type="match status" value="1"/>
</dbReference>
<name>A0ABN3TVL0_9ACTN</name>
<comment type="caution">
    <text evidence="10">The sequence shown here is derived from an EMBL/GenBank/DDBJ whole genome shotgun (WGS) entry which is preliminary data.</text>
</comment>
<protein>
    <recommendedName>
        <fullName evidence="3">histidine kinase</fullName>
        <ecNumber evidence="3">2.7.13.3</ecNumber>
    </recommendedName>
</protein>
<keyword evidence="11" id="KW-1185">Reference proteome</keyword>
<feature type="coiled-coil region" evidence="8">
    <location>
        <begin position="148"/>
        <end position="196"/>
    </location>
</feature>
<dbReference type="EC" id="2.7.13.3" evidence="3"/>
<evidence type="ECO:0000256" key="7">
    <source>
        <dbReference type="ARBA" id="ARBA00023012"/>
    </source>
</evidence>
<sequence>MVTGHGQQASAPVTFGLSSSQDVFTLRRSAQKAAAALGMERQDQVRLATALSELGREMLRGGLSVTFHLDDRPPAAVVVTFEWPAGDAPASESLQLASRLVQEVRYEPGGERDRILVRQPLSGNGVLRHEARVGFVEALRENTPISEVDDLRAQTRDLIAALEETRAQREELLRLNEELEETNQGVLALYSELTQELETTNSGVLALHTELEDKSRQLREASEAKTRFWVNISHELRTPINAVVALSRLLLAPESEHLTAEQKQQIELIASSGNTMLSLVSDLLDVAKAESGQLDIHNAPVDLRLLVGQLSGIMRGTYPGDDVALVAPEPTSLPVITTDETLLTRILRNLLSNALKFTEQGEVRLSVHIDRTGMEPVVLFTVADTGIGIPREELGRVFEEFYQVQGRHQSRRPGTGLGLPYAHKLTELLGGTLTLTSTHGVGTRAEVRIPDRTAVRQAPAPEGTSGD</sequence>
<dbReference type="SMART" id="SM00388">
    <property type="entry name" value="HisKA"/>
    <property type="match status" value="1"/>
</dbReference>
<dbReference type="InterPro" id="IPR003661">
    <property type="entry name" value="HisK_dim/P_dom"/>
</dbReference>
<comment type="catalytic activity">
    <reaction evidence="1">
        <text>ATP + protein L-histidine = ADP + protein N-phospho-L-histidine.</text>
        <dbReference type="EC" id="2.7.13.3"/>
    </reaction>
</comment>
<feature type="domain" description="Histidine kinase" evidence="9">
    <location>
        <begin position="231"/>
        <end position="453"/>
    </location>
</feature>
<reference evidence="10 11" key="1">
    <citation type="journal article" date="2019" name="Int. J. Syst. Evol. Microbiol.">
        <title>The Global Catalogue of Microorganisms (GCM) 10K type strain sequencing project: providing services to taxonomists for standard genome sequencing and annotation.</title>
        <authorList>
            <consortium name="The Broad Institute Genomics Platform"/>
            <consortium name="The Broad Institute Genome Sequencing Center for Infectious Disease"/>
            <person name="Wu L."/>
            <person name="Ma J."/>
        </authorList>
    </citation>
    <scope>NUCLEOTIDE SEQUENCE [LARGE SCALE GENOMIC DNA]</scope>
    <source>
        <strain evidence="10 11">JCM 8201</strain>
    </source>
</reference>
<dbReference type="CDD" id="cd16922">
    <property type="entry name" value="HATPase_EvgS-ArcB-TorS-like"/>
    <property type="match status" value="1"/>
</dbReference>
<dbReference type="PRINTS" id="PR00344">
    <property type="entry name" value="BCTRLSENSOR"/>
</dbReference>
<keyword evidence="8" id="KW-0175">Coiled coil</keyword>
<keyword evidence="7" id="KW-0902">Two-component regulatory system</keyword>
<dbReference type="InterPro" id="IPR036097">
    <property type="entry name" value="HisK_dim/P_sf"/>
</dbReference>
<organism evidence="10 11">
    <name type="scientific">Actinocorallia aurantiaca</name>
    <dbReference type="NCBI Taxonomy" id="46204"/>
    <lineage>
        <taxon>Bacteria</taxon>
        <taxon>Bacillati</taxon>
        <taxon>Actinomycetota</taxon>
        <taxon>Actinomycetes</taxon>
        <taxon>Streptosporangiales</taxon>
        <taxon>Thermomonosporaceae</taxon>
        <taxon>Actinocorallia</taxon>
    </lineage>
</organism>
<dbReference type="PROSITE" id="PS50109">
    <property type="entry name" value="HIS_KIN"/>
    <property type="match status" value="1"/>
</dbReference>
<evidence type="ECO:0000256" key="8">
    <source>
        <dbReference type="SAM" id="Coils"/>
    </source>
</evidence>
<evidence type="ECO:0000256" key="6">
    <source>
        <dbReference type="ARBA" id="ARBA00022777"/>
    </source>
</evidence>
<dbReference type="EMBL" id="BAAATZ010000002">
    <property type="protein sequence ID" value="GAA2719464.1"/>
    <property type="molecule type" value="Genomic_DNA"/>
</dbReference>
<dbReference type="Gene3D" id="1.10.287.130">
    <property type="match status" value="1"/>
</dbReference>
<dbReference type="CDD" id="cd00082">
    <property type="entry name" value="HisKA"/>
    <property type="match status" value="1"/>
</dbReference>
<dbReference type="PANTHER" id="PTHR43711:SF31">
    <property type="entry name" value="HISTIDINE KINASE"/>
    <property type="match status" value="1"/>
</dbReference>
<dbReference type="RefSeq" id="WP_344448439.1">
    <property type="nucleotide sequence ID" value="NZ_BAAATZ010000002.1"/>
</dbReference>
<comment type="subcellular location">
    <subcellularLocation>
        <location evidence="2">Cell membrane</location>
    </subcellularLocation>
</comment>
<evidence type="ECO:0000256" key="2">
    <source>
        <dbReference type="ARBA" id="ARBA00004236"/>
    </source>
</evidence>
<dbReference type="SUPFAM" id="SSF47384">
    <property type="entry name" value="Homodimeric domain of signal transducing histidine kinase"/>
    <property type="match status" value="1"/>
</dbReference>
<dbReference type="Proteomes" id="UP001501842">
    <property type="component" value="Unassembled WGS sequence"/>
</dbReference>
<dbReference type="PANTHER" id="PTHR43711">
    <property type="entry name" value="TWO-COMPONENT HISTIDINE KINASE"/>
    <property type="match status" value="1"/>
</dbReference>
<evidence type="ECO:0000256" key="3">
    <source>
        <dbReference type="ARBA" id="ARBA00012438"/>
    </source>
</evidence>
<evidence type="ECO:0000259" key="9">
    <source>
        <dbReference type="PROSITE" id="PS50109"/>
    </source>
</evidence>
<keyword evidence="6" id="KW-0418">Kinase</keyword>
<dbReference type="InterPro" id="IPR036890">
    <property type="entry name" value="HATPase_C_sf"/>
</dbReference>
<proteinExistence type="predicted"/>
<dbReference type="InterPro" id="IPR004358">
    <property type="entry name" value="Sig_transdc_His_kin-like_C"/>
</dbReference>
<dbReference type="InterPro" id="IPR005467">
    <property type="entry name" value="His_kinase_dom"/>
</dbReference>
<keyword evidence="5" id="KW-0808">Transferase</keyword>
<dbReference type="SUPFAM" id="SSF55874">
    <property type="entry name" value="ATPase domain of HSP90 chaperone/DNA topoisomerase II/histidine kinase"/>
    <property type="match status" value="1"/>
</dbReference>
<gene>
    <name evidence="10" type="ORF">GCM10010439_05080</name>
</gene>
<evidence type="ECO:0000313" key="10">
    <source>
        <dbReference type="EMBL" id="GAA2719464.1"/>
    </source>
</evidence>
<accession>A0ABN3TVL0</accession>
<evidence type="ECO:0000256" key="5">
    <source>
        <dbReference type="ARBA" id="ARBA00022679"/>
    </source>
</evidence>
<keyword evidence="4" id="KW-0597">Phosphoprotein</keyword>
<evidence type="ECO:0000313" key="11">
    <source>
        <dbReference type="Proteomes" id="UP001501842"/>
    </source>
</evidence>